<comment type="caution">
    <text evidence="3">The sequence shown here is derived from an EMBL/GenBank/DDBJ whole genome shotgun (WGS) entry which is preliminary data.</text>
</comment>
<evidence type="ECO:0000256" key="2">
    <source>
        <dbReference type="HAMAP-Rule" id="MF_01270"/>
    </source>
</evidence>
<keyword evidence="1 2" id="KW-0119">Carbohydrate metabolism</keyword>
<evidence type="ECO:0000313" key="3">
    <source>
        <dbReference type="EMBL" id="GGA11791.1"/>
    </source>
</evidence>
<dbReference type="GO" id="GO:0005524">
    <property type="term" value="F:ATP binding"/>
    <property type="evidence" value="ECO:0007669"/>
    <property type="project" value="UniProtKB-UniRule"/>
</dbReference>
<reference evidence="3" key="1">
    <citation type="journal article" date="2014" name="Int. J. Syst. Evol. Microbiol.">
        <title>Complete genome sequence of Corynebacterium casei LMG S-19264T (=DSM 44701T), isolated from a smear-ripened cheese.</title>
        <authorList>
            <consortium name="US DOE Joint Genome Institute (JGI-PGF)"/>
            <person name="Walter F."/>
            <person name="Albersmeier A."/>
            <person name="Kalinowski J."/>
            <person name="Ruckert C."/>
        </authorList>
    </citation>
    <scope>NUCLEOTIDE SEQUENCE</scope>
    <source>
        <strain evidence="3">CGMCC 1.15880</strain>
    </source>
</reference>
<dbReference type="InterPro" id="IPR043129">
    <property type="entry name" value="ATPase_NBD"/>
</dbReference>
<dbReference type="HAMAP" id="MF_01270">
    <property type="entry name" value="AnhMurNAc_kinase"/>
    <property type="match status" value="1"/>
</dbReference>
<dbReference type="Gene3D" id="3.30.420.40">
    <property type="match status" value="2"/>
</dbReference>
<dbReference type="PANTHER" id="PTHR30605:SF0">
    <property type="entry name" value="ANHYDRO-N-ACETYLMURAMIC ACID KINASE"/>
    <property type="match status" value="1"/>
</dbReference>
<feature type="binding site" evidence="2">
    <location>
        <begin position="15"/>
        <end position="22"/>
    </location>
    <ligand>
        <name>ATP</name>
        <dbReference type="ChEBI" id="CHEBI:30616"/>
    </ligand>
</feature>
<protein>
    <recommendedName>
        <fullName evidence="2">Anhydro-N-acetylmuramic acid kinase</fullName>
        <ecNumber evidence="2">2.7.1.170</ecNumber>
    </recommendedName>
    <alternativeName>
        <fullName evidence="2">AnhMurNAc kinase</fullName>
    </alternativeName>
</protein>
<dbReference type="RefSeq" id="WP_188671482.1">
    <property type="nucleotide sequence ID" value="NZ_BMKA01000001.1"/>
</dbReference>
<dbReference type="GO" id="GO:0009254">
    <property type="term" value="P:peptidoglycan turnover"/>
    <property type="evidence" value="ECO:0007669"/>
    <property type="project" value="UniProtKB-UniRule"/>
</dbReference>
<keyword evidence="4" id="KW-1185">Reference proteome</keyword>
<comment type="pathway">
    <text evidence="2">Amino-sugar metabolism; 1,6-anhydro-N-acetylmuramate degradation.</text>
</comment>
<gene>
    <name evidence="2 3" type="primary">anmK</name>
    <name evidence="3" type="ORF">GCM10011498_09990</name>
</gene>
<dbReference type="AlphaFoldDB" id="A0A916QUD2"/>
<reference evidence="3" key="2">
    <citation type="submission" date="2020-09" db="EMBL/GenBank/DDBJ databases">
        <authorList>
            <person name="Sun Q."/>
            <person name="Zhou Y."/>
        </authorList>
    </citation>
    <scope>NUCLEOTIDE SEQUENCE</scope>
    <source>
        <strain evidence="3">CGMCC 1.15880</strain>
    </source>
</reference>
<dbReference type="EC" id="2.7.1.170" evidence="2"/>
<keyword evidence="2" id="KW-0808">Transferase</keyword>
<keyword evidence="2" id="KW-0547">Nucleotide-binding</keyword>
<accession>A0A916QUD2</accession>
<comment type="catalytic activity">
    <reaction evidence="2">
        <text>1,6-anhydro-N-acetyl-beta-muramate + ATP + H2O = N-acetyl-D-muramate 6-phosphate + ADP + H(+)</text>
        <dbReference type="Rhea" id="RHEA:24952"/>
        <dbReference type="ChEBI" id="CHEBI:15377"/>
        <dbReference type="ChEBI" id="CHEBI:15378"/>
        <dbReference type="ChEBI" id="CHEBI:30616"/>
        <dbReference type="ChEBI" id="CHEBI:58690"/>
        <dbReference type="ChEBI" id="CHEBI:58722"/>
        <dbReference type="ChEBI" id="CHEBI:456216"/>
        <dbReference type="EC" id="2.7.1.170"/>
    </reaction>
</comment>
<dbReference type="EMBL" id="BMKA01000001">
    <property type="protein sequence ID" value="GGA11791.1"/>
    <property type="molecule type" value="Genomic_DNA"/>
</dbReference>
<dbReference type="GO" id="GO:0016773">
    <property type="term" value="F:phosphotransferase activity, alcohol group as acceptor"/>
    <property type="evidence" value="ECO:0007669"/>
    <property type="project" value="UniProtKB-UniRule"/>
</dbReference>
<comment type="function">
    <text evidence="2">Catalyzes the specific phosphorylation of 1,6-anhydro-N-acetylmuramic acid (anhMurNAc) with the simultaneous cleavage of the 1,6-anhydro ring, generating MurNAc-6-P. Is required for the utilization of anhMurNAc either imported from the medium or derived from its own cell wall murein, and thus plays a role in cell wall recycling.</text>
</comment>
<dbReference type="GO" id="GO:0006040">
    <property type="term" value="P:amino sugar metabolic process"/>
    <property type="evidence" value="ECO:0007669"/>
    <property type="project" value="InterPro"/>
</dbReference>
<comment type="similarity">
    <text evidence="2">Belongs to the anhydro-N-acetylmuramic acid kinase family.</text>
</comment>
<dbReference type="NCBIfam" id="NF007141">
    <property type="entry name" value="PRK09585.1-5"/>
    <property type="match status" value="1"/>
</dbReference>
<organism evidence="3 4">
    <name type="scientific">Neptunicoccus cionae</name>
    <dbReference type="NCBI Taxonomy" id="2035344"/>
    <lineage>
        <taxon>Bacteria</taxon>
        <taxon>Pseudomonadati</taxon>
        <taxon>Pseudomonadota</taxon>
        <taxon>Alphaproteobacteria</taxon>
        <taxon>Rhodobacterales</taxon>
        <taxon>Paracoccaceae</taxon>
        <taxon>Neptunicoccus</taxon>
    </lineage>
</organism>
<dbReference type="GO" id="GO:0016301">
    <property type="term" value="F:kinase activity"/>
    <property type="evidence" value="ECO:0007669"/>
    <property type="project" value="UniProtKB-KW"/>
</dbReference>
<sequence>MTEFKPIRALGLMSGTSMDGVDGAVLTTDGAEIHDFGESAFRPFTKAEAEVLRTAQGLWPGENPAVLQAALEVIQTAHADLVLEFDDIDLVGFHGQTLNHDPEAGRTFQLGDGADLARRTGVPTVWDFRSNDMVLDGQGAPLAPFFHFACAKWAGLTEPAAFLNLGGVGNVTLVDPSKNAPEDTEALIAFDTGPANAPLNDMMTARLGKAFDENGSLAASGKVDETVLTRVYQRAFFAQKPPKSLDRHDFHDVLSLVDPLCDADAAATLTALPAACVAANQSHLTIEPEHWFICGGGACNPVMMQELSNRLSGTVAPISELGLDGDMLEAQAFAYLAVRSRRALPLSAPSTTGCRAPATGGRFNKP</sequence>
<dbReference type="InterPro" id="IPR005338">
    <property type="entry name" value="Anhydro_N_Ac-Mur_kinase"/>
</dbReference>
<comment type="pathway">
    <text evidence="2">Cell wall biogenesis; peptidoglycan recycling.</text>
</comment>
<proteinExistence type="inferred from homology"/>
<keyword evidence="2 3" id="KW-0418">Kinase</keyword>
<dbReference type="SUPFAM" id="SSF53067">
    <property type="entry name" value="Actin-like ATPase domain"/>
    <property type="match status" value="1"/>
</dbReference>
<dbReference type="PANTHER" id="PTHR30605">
    <property type="entry name" value="ANHYDRO-N-ACETYLMURAMIC ACID KINASE"/>
    <property type="match status" value="1"/>
</dbReference>
<evidence type="ECO:0000256" key="1">
    <source>
        <dbReference type="ARBA" id="ARBA00023277"/>
    </source>
</evidence>
<name>A0A916QUD2_9RHOB</name>
<dbReference type="Pfam" id="PF03702">
    <property type="entry name" value="AnmK"/>
    <property type="match status" value="1"/>
</dbReference>
<dbReference type="GO" id="GO:0097175">
    <property type="term" value="P:1,6-anhydro-N-acetyl-beta-muramic acid catabolic process"/>
    <property type="evidence" value="ECO:0007669"/>
    <property type="project" value="UniProtKB-UniRule"/>
</dbReference>
<keyword evidence="2" id="KW-0067">ATP-binding</keyword>
<evidence type="ECO:0000313" key="4">
    <source>
        <dbReference type="Proteomes" id="UP000628017"/>
    </source>
</evidence>
<dbReference type="Proteomes" id="UP000628017">
    <property type="component" value="Unassembled WGS sequence"/>
</dbReference>